<sequence length="191" mass="21689">MLQGRPGTNSTQAAAEDGPCNLGLQNLTSQESHVRMQRIPGLEELPAPPSERWCTMKSIMRIVIFVIIRKLVDAELLKNCHACGSEAQQSLESHTCIKEEKKILSKYVREIASKICFKSLIHMIIFVSYNLNNLILTKKSLDDILKTVMCLRKSEKAIEVLKSLLKISDKQMLHYVESVIKRSQMSMICKK</sequence>
<gene>
    <name evidence="2" type="ORF">JD844_021545</name>
</gene>
<keyword evidence="3" id="KW-1185">Reference proteome</keyword>
<reference evidence="2 3" key="1">
    <citation type="journal article" date="2022" name="Gigascience">
        <title>A chromosome-level genome assembly and annotation of the desert horned lizard, Phrynosoma platyrhinos, provides insight into chromosomal rearrangements among reptiles.</title>
        <authorList>
            <person name="Koochekian N."/>
            <person name="Ascanio A."/>
            <person name="Farleigh K."/>
            <person name="Card D.C."/>
            <person name="Schield D.R."/>
            <person name="Castoe T.A."/>
            <person name="Jezkova T."/>
        </authorList>
    </citation>
    <scope>NUCLEOTIDE SEQUENCE [LARGE SCALE GENOMIC DNA]</scope>
    <source>
        <strain evidence="2">NK-2021</strain>
    </source>
</reference>
<comment type="caution">
    <text evidence="2">The sequence shown here is derived from an EMBL/GenBank/DDBJ whole genome shotgun (WGS) entry which is preliminary data.</text>
</comment>
<feature type="region of interest" description="Disordered" evidence="1">
    <location>
        <begin position="1"/>
        <end position="20"/>
    </location>
</feature>
<name>A0ABQ7STV7_PHRPL</name>
<dbReference type="Proteomes" id="UP000826234">
    <property type="component" value="Unassembled WGS sequence"/>
</dbReference>
<feature type="compositionally biased region" description="Polar residues" evidence="1">
    <location>
        <begin position="1"/>
        <end position="13"/>
    </location>
</feature>
<organism evidence="2 3">
    <name type="scientific">Phrynosoma platyrhinos</name>
    <name type="common">Desert horned lizard</name>
    <dbReference type="NCBI Taxonomy" id="52577"/>
    <lineage>
        <taxon>Eukaryota</taxon>
        <taxon>Metazoa</taxon>
        <taxon>Chordata</taxon>
        <taxon>Craniata</taxon>
        <taxon>Vertebrata</taxon>
        <taxon>Euteleostomi</taxon>
        <taxon>Lepidosauria</taxon>
        <taxon>Squamata</taxon>
        <taxon>Bifurcata</taxon>
        <taxon>Unidentata</taxon>
        <taxon>Episquamata</taxon>
        <taxon>Toxicofera</taxon>
        <taxon>Iguania</taxon>
        <taxon>Phrynosomatidae</taxon>
        <taxon>Phrynosomatinae</taxon>
        <taxon>Phrynosoma</taxon>
    </lineage>
</organism>
<accession>A0ABQ7STV7</accession>
<protein>
    <submittedName>
        <fullName evidence="2">Uncharacterized protein</fullName>
    </submittedName>
</protein>
<evidence type="ECO:0000313" key="3">
    <source>
        <dbReference type="Proteomes" id="UP000826234"/>
    </source>
</evidence>
<evidence type="ECO:0000256" key="1">
    <source>
        <dbReference type="SAM" id="MobiDB-lite"/>
    </source>
</evidence>
<evidence type="ECO:0000313" key="2">
    <source>
        <dbReference type="EMBL" id="KAH0620782.1"/>
    </source>
</evidence>
<dbReference type="EMBL" id="JAIPUX010003289">
    <property type="protein sequence ID" value="KAH0620782.1"/>
    <property type="molecule type" value="Genomic_DNA"/>
</dbReference>
<proteinExistence type="predicted"/>